<gene>
    <name evidence="1" type="ORF">L2E82_35927</name>
</gene>
<reference evidence="1 2" key="2">
    <citation type="journal article" date="2022" name="Mol. Ecol. Resour.">
        <title>The genomes of chicory, endive, great burdock and yacon provide insights into Asteraceae paleo-polyploidization history and plant inulin production.</title>
        <authorList>
            <person name="Fan W."/>
            <person name="Wang S."/>
            <person name="Wang H."/>
            <person name="Wang A."/>
            <person name="Jiang F."/>
            <person name="Liu H."/>
            <person name="Zhao H."/>
            <person name="Xu D."/>
            <person name="Zhang Y."/>
        </authorList>
    </citation>
    <scope>NUCLEOTIDE SEQUENCE [LARGE SCALE GENOMIC DNA]</scope>
    <source>
        <strain evidence="2">cv. Punajuju</strain>
        <tissue evidence="1">Leaves</tissue>
    </source>
</reference>
<sequence>MSLVLYCNIFSLSLKTSTAVSGSSTRIDLFRRMDDQKSLLLLSALIDEMESIQVPLCNWLPNAKDGTESLAFTTILQRRFSKVGRNRVCRVLTASKDHQFDFIWISTPAGFPFFTLTVSLPPATLSLKTPGIPFFISAVSLPPGICIYIFSHQIINANSKGFFIRSKKDIFTSEIFWTVPEAFSASLGVFRGSCVNVAESFEESISIENRLVKLSNKTSTKGRFYPGRLKALCLARVCVNVAESFVSGKGFKLGMKTTMNMVLHFGIATIVFPLY</sequence>
<dbReference type="Proteomes" id="UP001055811">
    <property type="component" value="Linkage Group LG06"/>
</dbReference>
<keyword evidence="2" id="KW-1185">Reference proteome</keyword>
<organism evidence="1 2">
    <name type="scientific">Cichorium intybus</name>
    <name type="common">Chicory</name>
    <dbReference type="NCBI Taxonomy" id="13427"/>
    <lineage>
        <taxon>Eukaryota</taxon>
        <taxon>Viridiplantae</taxon>
        <taxon>Streptophyta</taxon>
        <taxon>Embryophyta</taxon>
        <taxon>Tracheophyta</taxon>
        <taxon>Spermatophyta</taxon>
        <taxon>Magnoliopsida</taxon>
        <taxon>eudicotyledons</taxon>
        <taxon>Gunneridae</taxon>
        <taxon>Pentapetalae</taxon>
        <taxon>asterids</taxon>
        <taxon>campanulids</taxon>
        <taxon>Asterales</taxon>
        <taxon>Asteraceae</taxon>
        <taxon>Cichorioideae</taxon>
        <taxon>Cichorieae</taxon>
        <taxon>Cichoriinae</taxon>
        <taxon>Cichorium</taxon>
    </lineage>
</organism>
<reference evidence="2" key="1">
    <citation type="journal article" date="2022" name="Mol. Ecol. Resour.">
        <title>The genomes of chicory, endive, great burdock and yacon provide insights into Asteraceae palaeo-polyploidization history and plant inulin production.</title>
        <authorList>
            <person name="Fan W."/>
            <person name="Wang S."/>
            <person name="Wang H."/>
            <person name="Wang A."/>
            <person name="Jiang F."/>
            <person name="Liu H."/>
            <person name="Zhao H."/>
            <person name="Xu D."/>
            <person name="Zhang Y."/>
        </authorList>
    </citation>
    <scope>NUCLEOTIDE SEQUENCE [LARGE SCALE GENOMIC DNA]</scope>
    <source>
        <strain evidence="2">cv. Punajuju</strain>
    </source>
</reference>
<evidence type="ECO:0000313" key="2">
    <source>
        <dbReference type="Proteomes" id="UP001055811"/>
    </source>
</evidence>
<name>A0ACB9BQ57_CICIN</name>
<proteinExistence type="predicted"/>
<evidence type="ECO:0000313" key="1">
    <source>
        <dbReference type="EMBL" id="KAI3724159.1"/>
    </source>
</evidence>
<protein>
    <submittedName>
        <fullName evidence="1">Uncharacterized protein</fullName>
    </submittedName>
</protein>
<dbReference type="EMBL" id="CM042014">
    <property type="protein sequence ID" value="KAI3724159.1"/>
    <property type="molecule type" value="Genomic_DNA"/>
</dbReference>
<accession>A0ACB9BQ57</accession>
<comment type="caution">
    <text evidence="1">The sequence shown here is derived from an EMBL/GenBank/DDBJ whole genome shotgun (WGS) entry which is preliminary data.</text>
</comment>